<evidence type="ECO:0000313" key="1">
    <source>
        <dbReference type="EMBL" id="KAJ6992596.1"/>
    </source>
</evidence>
<dbReference type="EMBL" id="JAQIZT010000006">
    <property type="protein sequence ID" value="KAJ6992596.1"/>
    <property type="molecule type" value="Genomic_DNA"/>
</dbReference>
<proteinExistence type="predicted"/>
<gene>
    <name evidence="1" type="ORF">NC653_015863</name>
</gene>
<dbReference type="AlphaFoldDB" id="A0AAD6VZ08"/>
<name>A0AAD6VZ08_9ROSI</name>
<sequence length="74" mass="8042">MSMQAFGGMNLSIDDIVLEELEVCVRAMQDLKKNAAARINLGNYHFGNLNMVHFDVGGVNGFSLEDGLVMEGGH</sequence>
<keyword evidence="2" id="KW-1185">Reference proteome</keyword>
<dbReference type="Proteomes" id="UP001164929">
    <property type="component" value="Chromosome 6"/>
</dbReference>
<evidence type="ECO:0000313" key="2">
    <source>
        <dbReference type="Proteomes" id="UP001164929"/>
    </source>
</evidence>
<organism evidence="1 2">
    <name type="scientific">Populus alba x Populus x berolinensis</name>
    <dbReference type="NCBI Taxonomy" id="444605"/>
    <lineage>
        <taxon>Eukaryota</taxon>
        <taxon>Viridiplantae</taxon>
        <taxon>Streptophyta</taxon>
        <taxon>Embryophyta</taxon>
        <taxon>Tracheophyta</taxon>
        <taxon>Spermatophyta</taxon>
        <taxon>Magnoliopsida</taxon>
        <taxon>eudicotyledons</taxon>
        <taxon>Gunneridae</taxon>
        <taxon>Pentapetalae</taxon>
        <taxon>rosids</taxon>
        <taxon>fabids</taxon>
        <taxon>Malpighiales</taxon>
        <taxon>Salicaceae</taxon>
        <taxon>Saliceae</taxon>
        <taxon>Populus</taxon>
    </lineage>
</organism>
<accession>A0AAD6VZ08</accession>
<reference evidence="1" key="1">
    <citation type="journal article" date="2023" name="Mol. Ecol. Resour.">
        <title>Chromosome-level genome assembly of a triploid poplar Populus alba 'Berolinensis'.</title>
        <authorList>
            <person name="Chen S."/>
            <person name="Yu Y."/>
            <person name="Wang X."/>
            <person name="Wang S."/>
            <person name="Zhang T."/>
            <person name="Zhou Y."/>
            <person name="He R."/>
            <person name="Meng N."/>
            <person name="Wang Y."/>
            <person name="Liu W."/>
            <person name="Liu Z."/>
            <person name="Liu J."/>
            <person name="Guo Q."/>
            <person name="Huang H."/>
            <person name="Sederoff R.R."/>
            <person name="Wang G."/>
            <person name="Qu G."/>
            <person name="Chen S."/>
        </authorList>
    </citation>
    <scope>NUCLEOTIDE SEQUENCE</scope>
    <source>
        <strain evidence="1">SC-2020</strain>
    </source>
</reference>
<protein>
    <submittedName>
        <fullName evidence="1">Uncharacterized protein</fullName>
    </submittedName>
</protein>
<comment type="caution">
    <text evidence="1">The sequence shown here is derived from an EMBL/GenBank/DDBJ whole genome shotgun (WGS) entry which is preliminary data.</text>
</comment>